<dbReference type="AlphaFoldDB" id="A0A9J6C7X4"/>
<keyword evidence="3" id="KW-1185">Reference proteome</keyword>
<gene>
    <name evidence="2" type="ORF">PVAND_007623</name>
</gene>
<organism evidence="2 3">
    <name type="scientific">Polypedilum vanderplanki</name>
    <name type="common">Sleeping chironomid midge</name>
    <dbReference type="NCBI Taxonomy" id="319348"/>
    <lineage>
        <taxon>Eukaryota</taxon>
        <taxon>Metazoa</taxon>
        <taxon>Ecdysozoa</taxon>
        <taxon>Arthropoda</taxon>
        <taxon>Hexapoda</taxon>
        <taxon>Insecta</taxon>
        <taxon>Pterygota</taxon>
        <taxon>Neoptera</taxon>
        <taxon>Endopterygota</taxon>
        <taxon>Diptera</taxon>
        <taxon>Nematocera</taxon>
        <taxon>Chironomoidea</taxon>
        <taxon>Chironomidae</taxon>
        <taxon>Chironominae</taxon>
        <taxon>Polypedilum</taxon>
        <taxon>Polypedilum</taxon>
    </lineage>
</organism>
<name>A0A9J6C7X4_POLVA</name>
<dbReference type="Proteomes" id="UP001107558">
    <property type="component" value="Chromosome 2"/>
</dbReference>
<protein>
    <submittedName>
        <fullName evidence="2">Uncharacterized protein</fullName>
    </submittedName>
</protein>
<proteinExistence type="predicted"/>
<sequence>MHVSTKSPNLEINETRKINLISPAIKNSSSRGARFLDLVKQNKLNVSPQLSKRLSVNKNVMKSLMEKNDSKKEDDYLKFSNQLPNLNSSPSSSILSKRKAADQESNVAPDSSPMGNSAKRKRVSFNDPVSTTKEYLITEDEERHKSSNLNLIRCLVYTDDNNENGETEENKENIKVEDDKIEIKIENDMKPFTIKEETSDICSAEDHDYYDKDENPQNTDITTSSIEENNEQLSAEEEEEELEKINGGEKLIFKNKSELMNYITKNISVAELIENITKSHKEESVKREEFVGKILHSITLNEMLCELVPIPESKHSSMTSEQVENTSNIINHISKMMKVNDRIKHKVLDALSEKHSKDFLTHALQENSVSQVCEKLTVPNIVNYLIHKVNICDDNDEIPFEVNRMNKIIMHQLIKRTSTNHEIITDQKETQELLKLLFQNKQKIDVLDQVHEFLRSNIIHGQL</sequence>
<feature type="compositionally biased region" description="Low complexity" evidence="1">
    <location>
        <begin position="80"/>
        <end position="95"/>
    </location>
</feature>
<evidence type="ECO:0000256" key="1">
    <source>
        <dbReference type="SAM" id="MobiDB-lite"/>
    </source>
</evidence>
<feature type="region of interest" description="Disordered" evidence="1">
    <location>
        <begin position="80"/>
        <end position="126"/>
    </location>
</feature>
<evidence type="ECO:0000313" key="3">
    <source>
        <dbReference type="Proteomes" id="UP001107558"/>
    </source>
</evidence>
<accession>A0A9J6C7X4</accession>
<reference evidence="2" key="1">
    <citation type="submission" date="2021-03" db="EMBL/GenBank/DDBJ databases">
        <title>Chromosome level genome of the anhydrobiotic midge Polypedilum vanderplanki.</title>
        <authorList>
            <person name="Yoshida Y."/>
            <person name="Kikawada T."/>
            <person name="Gusev O."/>
        </authorList>
    </citation>
    <scope>NUCLEOTIDE SEQUENCE</scope>
    <source>
        <strain evidence="2">NIAS01</strain>
        <tissue evidence="2">Whole body or cell culture</tissue>
    </source>
</reference>
<evidence type="ECO:0000313" key="2">
    <source>
        <dbReference type="EMBL" id="KAG5677907.1"/>
    </source>
</evidence>
<feature type="compositionally biased region" description="Polar residues" evidence="1">
    <location>
        <begin position="103"/>
        <end position="115"/>
    </location>
</feature>
<dbReference type="EMBL" id="JADBJN010000002">
    <property type="protein sequence ID" value="KAG5677907.1"/>
    <property type="molecule type" value="Genomic_DNA"/>
</dbReference>
<comment type="caution">
    <text evidence="2">The sequence shown here is derived from an EMBL/GenBank/DDBJ whole genome shotgun (WGS) entry which is preliminary data.</text>
</comment>
<dbReference type="OrthoDB" id="5399929at2759"/>